<dbReference type="Proteomes" id="UP000052023">
    <property type="component" value="Unassembled WGS sequence"/>
</dbReference>
<reference evidence="1 2" key="1">
    <citation type="submission" date="2014-03" db="EMBL/GenBank/DDBJ databases">
        <title>Bradyrhizobium valentinum sp. nov., isolated from effective nodules of Lupinus mariae-josephae, a lupine endemic of basic-lime soils in Eastern Spain.</title>
        <authorList>
            <person name="Duran D."/>
            <person name="Rey L."/>
            <person name="Navarro A."/>
            <person name="Busquets A."/>
            <person name="Imperial J."/>
            <person name="Ruiz-Argueso T."/>
        </authorList>
    </citation>
    <scope>NUCLEOTIDE SEQUENCE [LARGE SCALE GENOMIC DNA]</scope>
    <source>
        <strain evidence="1 2">Ro19</strain>
    </source>
</reference>
<organism evidence="1 2">
    <name type="scientific">Bradyrhizobium retamae</name>
    <dbReference type="NCBI Taxonomy" id="1300035"/>
    <lineage>
        <taxon>Bacteria</taxon>
        <taxon>Pseudomonadati</taxon>
        <taxon>Pseudomonadota</taxon>
        <taxon>Alphaproteobacteria</taxon>
        <taxon>Hyphomicrobiales</taxon>
        <taxon>Nitrobacteraceae</taxon>
        <taxon>Bradyrhizobium</taxon>
    </lineage>
</organism>
<gene>
    <name evidence="1" type="ORF">CQ13_37945</name>
</gene>
<protein>
    <submittedName>
        <fullName evidence="1">Uncharacterized protein</fullName>
    </submittedName>
</protein>
<sequence length="107" mass="11238">MDDGAHGYQRGADCLNAVRTNDAAHDPAFEIAIVVGAHLFSIIEQVLDDTGHRAVVSGRGDNDAGCATKRLDQTSGAGAALRDAHFERRQYEIGSGEGQSVASCSTH</sequence>
<accession>A0A0R3NCM9</accession>
<proteinExistence type="predicted"/>
<evidence type="ECO:0000313" key="1">
    <source>
        <dbReference type="EMBL" id="KRR29889.1"/>
    </source>
</evidence>
<dbReference type="AlphaFoldDB" id="A0A0R3NCM9"/>
<dbReference type="EMBL" id="LLYA01000006">
    <property type="protein sequence ID" value="KRR29889.1"/>
    <property type="molecule type" value="Genomic_DNA"/>
</dbReference>
<keyword evidence="2" id="KW-1185">Reference proteome</keyword>
<evidence type="ECO:0000313" key="2">
    <source>
        <dbReference type="Proteomes" id="UP000052023"/>
    </source>
</evidence>
<name>A0A0R3NCM9_9BRAD</name>
<comment type="caution">
    <text evidence="1">The sequence shown here is derived from an EMBL/GenBank/DDBJ whole genome shotgun (WGS) entry which is preliminary data.</text>
</comment>